<evidence type="ECO:0000313" key="3">
    <source>
        <dbReference type="Proteomes" id="UP000015961"/>
    </source>
</evidence>
<dbReference type="AlphaFoldDB" id="S0NZZ7"/>
<protein>
    <recommendedName>
        <fullName evidence="4">SH3b domain-containing protein</fullName>
    </recommendedName>
</protein>
<dbReference type="SUPFAM" id="SSF51445">
    <property type="entry name" value="(Trans)glycosidases"/>
    <property type="match status" value="1"/>
</dbReference>
<dbReference type="eggNOG" id="COG3757">
    <property type="taxonomic scope" value="Bacteria"/>
</dbReference>
<evidence type="ECO:0000256" key="1">
    <source>
        <dbReference type="ARBA" id="ARBA00010646"/>
    </source>
</evidence>
<dbReference type="PANTHER" id="PTHR34135">
    <property type="entry name" value="LYSOZYME"/>
    <property type="match status" value="1"/>
</dbReference>
<dbReference type="EMBL" id="ASWO01000001">
    <property type="protein sequence ID" value="EOT87147.1"/>
    <property type="molecule type" value="Genomic_DNA"/>
</dbReference>
<gene>
    <name evidence="2" type="ORF">I573_00203</name>
</gene>
<dbReference type="CDD" id="cd06523">
    <property type="entry name" value="GH25_PlyB-like"/>
    <property type="match status" value="1"/>
</dbReference>
<keyword evidence="3" id="KW-1185">Reference proteome</keyword>
<dbReference type="Proteomes" id="UP000015961">
    <property type="component" value="Unassembled WGS sequence"/>
</dbReference>
<dbReference type="RefSeq" id="WP_016184695.1">
    <property type="nucleotide sequence ID" value="NZ_ASWO01000001.1"/>
</dbReference>
<comment type="caution">
    <text evidence="2">The sequence shown here is derived from an EMBL/GenBank/DDBJ whole genome shotgun (WGS) entry which is preliminary data.</text>
</comment>
<reference evidence="2 3" key="1">
    <citation type="submission" date="2013-03" db="EMBL/GenBank/DDBJ databases">
        <title>The Genome Sequence of Enterococcus sulfureus ATCC_49903 (PacBio/Illumina hybrid assembly).</title>
        <authorList>
            <consortium name="The Broad Institute Genomics Platform"/>
            <consortium name="The Broad Institute Genome Sequencing Center for Infectious Disease"/>
            <person name="Earl A."/>
            <person name="Russ C."/>
            <person name="Gilmore M."/>
            <person name="Surin D."/>
            <person name="Walker B."/>
            <person name="Young S."/>
            <person name="Zeng Q."/>
            <person name="Gargeya S."/>
            <person name="Fitzgerald M."/>
            <person name="Haas B."/>
            <person name="Abouelleil A."/>
            <person name="Allen A.W."/>
            <person name="Alvarado L."/>
            <person name="Arachchi H.M."/>
            <person name="Berlin A.M."/>
            <person name="Chapman S.B."/>
            <person name="Gainer-Dewar J."/>
            <person name="Goldberg J."/>
            <person name="Griggs A."/>
            <person name="Gujja S."/>
            <person name="Hansen M."/>
            <person name="Howarth C."/>
            <person name="Imamovic A."/>
            <person name="Ireland A."/>
            <person name="Larimer J."/>
            <person name="McCowan C."/>
            <person name="Murphy C."/>
            <person name="Pearson M."/>
            <person name="Poon T.W."/>
            <person name="Priest M."/>
            <person name="Roberts A."/>
            <person name="Saif S."/>
            <person name="Shea T."/>
            <person name="Sisk P."/>
            <person name="Sykes S."/>
            <person name="Wortman J."/>
            <person name="Nusbaum C."/>
            <person name="Birren B."/>
        </authorList>
    </citation>
    <scope>NUCLEOTIDE SEQUENCE [LARGE SCALE GENOMIC DNA]</scope>
    <source>
        <strain evidence="2 3">ATCC 49903</strain>
    </source>
</reference>
<organism evidence="2 3">
    <name type="scientific">Enterococcus sulfureus ATCC 49903</name>
    <dbReference type="NCBI Taxonomy" id="1140003"/>
    <lineage>
        <taxon>Bacteria</taxon>
        <taxon>Bacillati</taxon>
        <taxon>Bacillota</taxon>
        <taxon>Bacilli</taxon>
        <taxon>Lactobacillales</taxon>
        <taxon>Enterococcaceae</taxon>
        <taxon>Enterococcus</taxon>
    </lineage>
</organism>
<dbReference type="InterPro" id="IPR017853">
    <property type="entry name" value="GH"/>
</dbReference>
<dbReference type="Gene3D" id="2.30.30.40">
    <property type="entry name" value="SH3 Domains"/>
    <property type="match status" value="1"/>
</dbReference>
<proteinExistence type="inferred from homology"/>
<dbReference type="Pfam" id="PF01183">
    <property type="entry name" value="Glyco_hydro_25"/>
    <property type="match status" value="1"/>
</dbReference>
<dbReference type="STRING" id="1140003.OMY_00204"/>
<dbReference type="GO" id="GO:0016998">
    <property type="term" value="P:cell wall macromolecule catabolic process"/>
    <property type="evidence" value="ECO:0007669"/>
    <property type="project" value="InterPro"/>
</dbReference>
<evidence type="ECO:0000313" key="2">
    <source>
        <dbReference type="EMBL" id="EOT87147.1"/>
    </source>
</evidence>
<dbReference type="GO" id="GO:0009253">
    <property type="term" value="P:peptidoglycan catabolic process"/>
    <property type="evidence" value="ECO:0007669"/>
    <property type="project" value="InterPro"/>
</dbReference>
<dbReference type="GO" id="GO:0016052">
    <property type="term" value="P:carbohydrate catabolic process"/>
    <property type="evidence" value="ECO:0007669"/>
    <property type="project" value="TreeGrafter"/>
</dbReference>
<name>S0NZZ7_9ENTE</name>
<dbReference type="OrthoDB" id="9802228at2"/>
<comment type="similarity">
    <text evidence="1">Belongs to the glycosyl hydrolase 25 family.</text>
</comment>
<dbReference type="PANTHER" id="PTHR34135:SF1">
    <property type="entry name" value="GLYCOSYL HYDROLASE FAMILY 25"/>
    <property type="match status" value="1"/>
</dbReference>
<dbReference type="InterPro" id="IPR002053">
    <property type="entry name" value="Glyco_hydro_25"/>
</dbReference>
<accession>S0NZZ7</accession>
<evidence type="ECO:0008006" key="4">
    <source>
        <dbReference type="Google" id="ProtNLM"/>
    </source>
</evidence>
<dbReference type="PATRIC" id="fig|1140003.3.peg.201"/>
<dbReference type="PROSITE" id="PS51904">
    <property type="entry name" value="GLYCOSYL_HYDROL_F25_2"/>
    <property type="match status" value="1"/>
</dbReference>
<sequence>MIIDISEWQRPDQINMAQLAPQVTGVIIRVQYGLTKEDDFFKEHLHAFQKYQIPCAVYAWVRGGSEEQMAAEARAFYERAHAFDPVFWWLDVEEHSMPDMRRGCEVYRQTLKQLGAKKVGAYIANHLYSQFNLDTTKFDAIWMPTYGRNTGIFEGSLPTATTRYDLHQYTSTGHLAGYDGALDLNRLTNGTFEQLFGPTPIVSNTVSTQEKNEKEGIQMRTFRLQAPIYLRTKPTVTSKEITLLPKDALVRIQNIYEQEGYLWGEQPRADGSKGYLALGTFKSYGQFL</sequence>
<dbReference type="Gene3D" id="3.20.20.80">
    <property type="entry name" value="Glycosidases"/>
    <property type="match status" value="1"/>
</dbReference>
<dbReference type="GO" id="GO:0003796">
    <property type="term" value="F:lysozyme activity"/>
    <property type="evidence" value="ECO:0007669"/>
    <property type="project" value="InterPro"/>
</dbReference>